<feature type="transmembrane region" description="Helical" evidence="12">
    <location>
        <begin position="633"/>
        <end position="651"/>
    </location>
</feature>
<keyword evidence="6 12" id="KW-0812">Transmembrane</keyword>
<evidence type="ECO:0000256" key="8">
    <source>
        <dbReference type="ARBA" id="ARBA00022989"/>
    </source>
</evidence>
<proteinExistence type="inferred from homology"/>
<keyword evidence="5" id="KW-0808">Transferase</keyword>
<feature type="transmembrane region" description="Helical" evidence="12">
    <location>
        <begin position="560"/>
        <end position="581"/>
    </location>
</feature>
<keyword evidence="9 12" id="KW-0472">Membrane</keyword>
<accession>A0A9K3L8V8</accession>
<sequence length="740" mass="85944">MGKEEDVNALRRRASSLQKELKDVNERLRQIDDENSRPNGGGSDVLPPPGKSGYLFKWQDRSIGWGGTKWALRFVKLDRGRISYYYSHLETSPRYILSLRGCAIADEGWKRNRRHVSKTTPKGKDPPIDEVGAYFFVFSIYHRPDSSRNDDDSKSQGVGESSDFVPLLRFSTPSLAEKTKWIELLSEACAYCETDAFLTEEATRNAEEEFRRQQQQDLAKAMPQAERGTLPPLYFATTPEIKRGLHTRRPSFSKLPKSDMFRTMSKSRDAEKSENKGFPPSKPMHRAAAPSVLSAEAPTQNYRGLFNLGIIILIVSNFRLVLAAVRRHGFVLGELLEFTKFSFNTWEQFPLISGVLATQFFLLVAYITEYLLGKQGLYEPVGMMIHHINSHSSFATCIFIVWNFVEKPAHGGFLMLLGAITWMKLISYTLANQDYRDTKKRQKKEDSFQATLAIVDNLDANDWNIEYPRNITFGNLYYFWLAPSLTYQIAFPKTPKVRPLRLLGILVRMVLVFSLFLFLMYQIVTPYLDNLLQDLEANGGRYTYSILADYWLKLTVTNTYMWLLVFYFYFHLYLNFFAELLRFGDRVFYKDWWNSTEVSAYWRLWNLPVHYWLVRHLYFPCVRNNMSKTTATFVVFLFSAVMHEVIISIPFHMLRPWSFLGMMGQLPLVMVTKFLYRKFPGSSIGNILFWVSFCVVGQPMAILLYTIDYNYGKMQDPVDLNFQDSPEVCTLKFWNSCLFR</sequence>
<evidence type="ECO:0000256" key="4">
    <source>
        <dbReference type="ARBA" id="ARBA00013244"/>
    </source>
</evidence>
<evidence type="ECO:0000259" key="13">
    <source>
        <dbReference type="PROSITE" id="PS50003"/>
    </source>
</evidence>
<dbReference type="PANTHER" id="PTHR10408">
    <property type="entry name" value="STEROL O-ACYLTRANSFERASE"/>
    <property type="match status" value="1"/>
</dbReference>
<evidence type="ECO:0000256" key="7">
    <source>
        <dbReference type="ARBA" id="ARBA00022824"/>
    </source>
</evidence>
<dbReference type="EC" id="2.3.1.20" evidence="4"/>
<comment type="pathway">
    <text evidence="2">Lipid metabolism.</text>
</comment>
<feature type="transmembrane region" description="Helical" evidence="12">
    <location>
        <begin position="502"/>
        <end position="524"/>
    </location>
</feature>
<reference evidence="14" key="2">
    <citation type="submission" date="2021-04" db="EMBL/GenBank/DDBJ databases">
        <authorList>
            <person name="Podell S."/>
        </authorList>
    </citation>
    <scope>NUCLEOTIDE SEQUENCE</scope>
    <source>
        <strain evidence="14">Hildebrandi</strain>
    </source>
</reference>
<comment type="caution">
    <text evidence="14">The sequence shown here is derived from an EMBL/GenBank/DDBJ whole genome shotgun (WGS) entry which is preliminary data.</text>
</comment>
<feature type="compositionally biased region" description="Basic and acidic residues" evidence="11">
    <location>
        <begin position="24"/>
        <end position="36"/>
    </location>
</feature>
<dbReference type="InterPro" id="IPR014371">
    <property type="entry name" value="Oat_ACAT_DAG_ARE"/>
</dbReference>
<evidence type="ECO:0000256" key="12">
    <source>
        <dbReference type="SAM" id="Phobius"/>
    </source>
</evidence>
<gene>
    <name evidence="14" type="ORF">IV203_001162</name>
</gene>
<comment type="similarity">
    <text evidence="3">Belongs to the membrane-bound acyltransferase family. Sterol o-acyltransferase subfamily.</text>
</comment>
<feature type="region of interest" description="Disordered" evidence="11">
    <location>
        <begin position="260"/>
        <end position="286"/>
    </location>
</feature>
<evidence type="ECO:0000313" key="14">
    <source>
        <dbReference type="EMBL" id="KAG7356476.1"/>
    </source>
</evidence>
<name>A0A9K3L8V8_9STRA</name>
<evidence type="ECO:0000256" key="9">
    <source>
        <dbReference type="ARBA" id="ARBA00023136"/>
    </source>
</evidence>
<dbReference type="GO" id="GO:0005789">
    <property type="term" value="C:endoplasmic reticulum membrane"/>
    <property type="evidence" value="ECO:0007669"/>
    <property type="project" value="UniProtKB-SubCell"/>
</dbReference>
<feature type="transmembrane region" description="Helical" evidence="12">
    <location>
        <begin position="351"/>
        <end position="372"/>
    </location>
</feature>
<keyword evidence="10" id="KW-0012">Acyltransferase</keyword>
<evidence type="ECO:0000256" key="11">
    <source>
        <dbReference type="SAM" id="MobiDB-lite"/>
    </source>
</evidence>
<evidence type="ECO:0000256" key="5">
    <source>
        <dbReference type="ARBA" id="ARBA00022679"/>
    </source>
</evidence>
<feature type="domain" description="PH" evidence="13">
    <location>
        <begin position="48"/>
        <end position="190"/>
    </location>
</feature>
<protein>
    <recommendedName>
        <fullName evidence="4">diacylglycerol O-acyltransferase</fullName>
        <ecNumber evidence="4">2.3.1.20</ecNumber>
    </recommendedName>
</protein>
<keyword evidence="8 12" id="KW-1133">Transmembrane helix</keyword>
<dbReference type="SMART" id="SM00233">
    <property type="entry name" value="PH"/>
    <property type="match status" value="1"/>
</dbReference>
<reference evidence="14" key="1">
    <citation type="journal article" date="2021" name="Sci. Rep.">
        <title>Diploid genomic architecture of Nitzschia inconspicua, an elite biomass production diatom.</title>
        <authorList>
            <person name="Oliver A."/>
            <person name="Podell S."/>
            <person name="Pinowska A."/>
            <person name="Traller J.C."/>
            <person name="Smith S.R."/>
            <person name="McClure R."/>
            <person name="Beliaev A."/>
            <person name="Bohutskyi P."/>
            <person name="Hill E.A."/>
            <person name="Rabines A."/>
            <person name="Zheng H."/>
            <person name="Allen L.Z."/>
            <person name="Kuo A."/>
            <person name="Grigoriev I.V."/>
            <person name="Allen A.E."/>
            <person name="Hazlebeck D."/>
            <person name="Allen E.E."/>
        </authorList>
    </citation>
    <scope>NUCLEOTIDE SEQUENCE</scope>
    <source>
        <strain evidence="14">Hildebrandi</strain>
    </source>
</reference>
<evidence type="ECO:0000256" key="10">
    <source>
        <dbReference type="ARBA" id="ARBA00023315"/>
    </source>
</evidence>
<evidence type="ECO:0000256" key="2">
    <source>
        <dbReference type="ARBA" id="ARBA00005189"/>
    </source>
</evidence>
<feature type="transmembrane region" description="Helical" evidence="12">
    <location>
        <begin position="411"/>
        <end position="431"/>
    </location>
</feature>
<feature type="region of interest" description="Disordered" evidence="11">
    <location>
        <begin position="24"/>
        <end position="50"/>
    </location>
</feature>
<keyword evidence="7" id="KW-0256">Endoplasmic reticulum</keyword>
<organism evidence="14 15">
    <name type="scientific">Nitzschia inconspicua</name>
    <dbReference type="NCBI Taxonomy" id="303405"/>
    <lineage>
        <taxon>Eukaryota</taxon>
        <taxon>Sar</taxon>
        <taxon>Stramenopiles</taxon>
        <taxon>Ochrophyta</taxon>
        <taxon>Bacillariophyta</taxon>
        <taxon>Bacillariophyceae</taxon>
        <taxon>Bacillariophycidae</taxon>
        <taxon>Bacillariales</taxon>
        <taxon>Bacillariaceae</taxon>
        <taxon>Nitzschia</taxon>
    </lineage>
</organism>
<evidence type="ECO:0000313" key="15">
    <source>
        <dbReference type="Proteomes" id="UP000693970"/>
    </source>
</evidence>
<feature type="transmembrane region" description="Helical" evidence="12">
    <location>
        <begin position="305"/>
        <end position="325"/>
    </location>
</feature>
<feature type="transmembrane region" description="Helical" evidence="12">
    <location>
        <begin position="384"/>
        <end position="405"/>
    </location>
</feature>
<comment type="subcellular location">
    <subcellularLocation>
        <location evidence="1">Endoplasmic reticulum membrane</location>
        <topology evidence="1">Multi-pass membrane protein</topology>
    </subcellularLocation>
</comment>
<dbReference type="InterPro" id="IPR001849">
    <property type="entry name" value="PH_domain"/>
</dbReference>
<feature type="compositionally biased region" description="Basic and acidic residues" evidence="11">
    <location>
        <begin position="260"/>
        <end position="275"/>
    </location>
</feature>
<feature type="transmembrane region" description="Helical" evidence="12">
    <location>
        <begin position="688"/>
        <end position="707"/>
    </location>
</feature>
<dbReference type="GO" id="GO:0004144">
    <property type="term" value="F:diacylglycerol O-acyltransferase activity"/>
    <property type="evidence" value="ECO:0007669"/>
    <property type="project" value="UniProtKB-EC"/>
</dbReference>
<keyword evidence="15" id="KW-1185">Reference proteome</keyword>
<dbReference type="EMBL" id="JAGRRH010000015">
    <property type="protein sequence ID" value="KAG7356476.1"/>
    <property type="molecule type" value="Genomic_DNA"/>
</dbReference>
<dbReference type="GO" id="GO:0019432">
    <property type="term" value="P:triglyceride biosynthetic process"/>
    <property type="evidence" value="ECO:0007669"/>
    <property type="project" value="TreeGrafter"/>
</dbReference>
<dbReference type="InterPro" id="IPR004299">
    <property type="entry name" value="MBOAT_fam"/>
</dbReference>
<dbReference type="Proteomes" id="UP000693970">
    <property type="component" value="Unassembled WGS sequence"/>
</dbReference>
<dbReference type="PANTHER" id="PTHR10408:SF7">
    <property type="entry name" value="DIACYLGLYCEROL O-ACYLTRANSFERASE 1"/>
    <property type="match status" value="1"/>
</dbReference>
<dbReference type="AlphaFoldDB" id="A0A9K3L8V8"/>
<evidence type="ECO:0000256" key="1">
    <source>
        <dbReference type="ARBA" id="ARBA00004477"/>
    </source>
</evidence>
<dbReference type="PROSITE" id="PS50003">
    <property type="entry name" value="PH_DOMAIN"/>
    <property type="match status" value="1"/>
</dbReference>
<evidence type="ECO:0000256" key="6">
    <source>
        <dbReference type="ARBA" id="ARBA00022692"/>
    </source>
</evidence>
<dbReference type="Pfam" id="PF03062">
    <property type="entry name" value="MBOAT"/>
    <property type="match status" value="1"/>
</dbReference>
<evidence type="ECO:0000256" key="3">
    <source>
        <dbReference type="ARBA" id="ARBA00009010"/>
    </source>
</evidence>
<dbReference type="OrthoDB" id="10039049at2759"/>
<dbReference type="CDD" id="cd00821">
    <property type="entry name" value="PH"/>
    <property type="match status" value="1"/>
</dbReference>